<gene>
    <name evidence="5" type="ORF">QSG27_06740</name>
</gene>
<dbReference type="InterPro" id="IPR010992">
    <property type="entry name" value="IHF-like_DNA-bd_dom_sf"/>
</dbReference>
<evidence type="ECO:0000256" key="2">
    <source>
        <dbReference type="ARBA" id="ARBA00023067"/>
    </source>
</evidence>
<proteinExistence type="inferred from homology"/>
<comment type="caution">
    <text evidence="5">The sequence shown here is derived from an EMBL/GenBank/DDBJ whole genome shotgun (WGS) entry which is preliminary data.</text>
</comment>
<dbReference type="SUPFAM" id="SSF47729">
    <property type="entry name" value="IHF-like DNA-binding proteins"/>
    <property type="match status" value="1"/>
</dbReference>
<dbReference type="Gene3D" id="4.10.520.10">
    <property type="entry name" value="IHF-like DNA-binding proteins"/>
    <property type="match status" value="1"/>
</dbReference>
<dbReference type="PRINTS" id="PR01727">
    <property type="entry name" value="DNABINDINGHU"/>
</dbReference>
<organism evidence="5 6">
    <name type="scientific">Azospirillum isscasi</name>
    <dbReference type="NCBI Taxonomy" id="3053926"/>
    <lineage>
        <taxon>Bacteria</taxon>
        <taxon>Pseudomonadati</taxon>
        <taxon>Pseudomonadota</taxon>
        <taxon>Alphaproteobacteria</taxon>
        <taxon>Rhodospirillales</taxon>
        <taxon>Azospirillaceae</taxon>
        <taxon>Azospirillum</taxon>
    </lineage>
</organism>
<accession>A0ABU0WDW5</accession>
<evidence type="ECO:0000313" key="5">
    <source>
        <dbReference type="EMBL" id="MDQ2102388.1"/>
    </source>
</evidence>
<dbReference type="SMART" id="SM00411">
    <property type="entry name" value="BHL"/>
    <property type="match status" value="1"/>
</dbReference>
<keyword evidence="3 5" id="KW-0238">DNA-binding</keyword>
<evidence type="ECO:0000256" key="1">
    <source>
        <dbReference type="ARBA" id="ARBA00010529"/>
    </source>
</evidence>
<evidence type="ECO:0000313" key="6">
    <source>
        <dbReference type="Proteomes" id="UP001227317"/>
    </source>
</evidence>
<name>A0ABU0WDW5_9PROT</name>
<dbReference type="CDD" id="cd13831">
    <property type="entry name" value="HU"/>
    <property type="match status" value="1"/>
</dbReference>
<keyword evidence="6" id="KW-1185">Reference proteome</keyword>
<reference evidence="5 6" key="1">
    <citation type="submission" date="2023-06" db="EMBL/GenBank/DDBJ databases">
        <title>Azospirillum isscasensis sp.nov, a bacterium isolated from rhizosphere soil of rice.</title>
        <authorList>
            <person name="Wang H."/>
        </authorList>
    </citation>
    <scope>NUCLEOTIDE SEQUENCE [LARGE SCALE GENOMIC DNA]</scope>
    <source>
        <strain evidence="5 6">C340-1</strain>
    </source>
</reference>
<dbReference type="InterPro" id="IPR020816">
    <property type="entry name" value="Histone-like_DNA-bd_CS"/>
</dbReference>
<evidence type="ECO:0000256" key="3">
    <source>
        <dbReference type="ARBA" id="ARBA00023125"/>
    </source>
</evidence>
<keyword evidence="2" id="KW-0226">DNA condensation</keyword>
<dbReference type="Pfam" id="PF00216">
    <property type="entry name" value="Bac_DNA_binding"/>
    <property type="match status" value="1"/>
</dbReference>
<dbReference type="PANTHER" id="PTHR33175">
    <property type="entry name" value="DNA-BINDING PROTEIN HU"/>
    <property type="match status" value="1"/>
</dbReference>
<dbReference type="InterPro" id="IPR000119">
    <property type="entry name" value="Hist_DNA-bd"/>
</dbReference>
<dbReference type="EMBL" id="JAUJFI010000021">
    <property type="protein sequence ID" value="MDQ2102388.1"/>
    <property type="molecule type" value="Genomic_DNA"/>
</dbReference>
<dbReference type="RefSeq" id="WP_306704510.1">
    <property type="nucleotide sequence ID" value="NZ_JAUJFI010000021.1"/>
</dbReference>
<sequence>MPRTRKNPRAQMHQEFRMNQAELIETVATSAGIRKSDAAKVVQSVFEGITSALGRGEDVRLAGFGIFEVAERAAREGRNPRTGDVVKIAASKAPRFKPAKQLRDVVNV</sequence>
<evidence type="ECO:0000256" key="4">
    <source>
        <dbReference type="RuleBase" id="RU003939"/>
    </source>
</evidence>
<dbReference type="GO" id="GO:0003677">
    <property type="term" value="F:DNA binding"/>
    <property type="evidence" value="ECO:0007669"/>
    <property type="project" value="UniProtKB-KW"/>
</dbReference>
<comment type="similarity">
    <text evidence="1 4">Belongs to the bacterial histone-like protein family.</text>
</comment>
<dbReference type="PANTHER" id="PTHR33175:SF3">
    <property type="entry name" value="DNA-BINDING PROTEIN HU-BETA"/>
    <property type="match status" value="1"/>
</dbReference>
<protein>
    <submittedName>
        <fullName evidence="5">HU family DNA-binding protein</fullName>
    </submittedName>
</protein>
<dbReference type="PROSITE" id="PS00045">
    <property type="entry name" value="HISTONE_LIKE"/>
    <property type="match status" value="1"/>
</dbReference>
<dbReference type="Proteomes" id="UP001227317">
    <property type="component" value="Unassembled WGS sequence"/>
</dbReference>